<feature type="transmembrane region" description="Helical" evidence="1">
    <location>
        <begin position="70"/>
        <end position="87"/>
    </location>
</feature>
<keyword evidence="1" id="KW-1133">Transmembrane helix</keyword>
<evidence type="ECO:0000313" key="2">
    <source>
        <dbReference type="EMBL" id="SVD69552.1"/>
    </source>
</evidence>
<feature type="non-terminal residue" evidence="2">
    <location>
        <position position="1"/>
    </location>
</feature>
<dbReference type="EMBL" id="UINC01167187">
    <property type="protein sequence ID" value="SVD69552.1"/>
    <property type="molecule type" value="Genomic_DNA"/>
</dbReference>
<evidence type="ECO:0008006" key="3">
    <source>
        <dbReference type="Google" id="ProtNLM"/>
    </source>
</evidence>
<protein>
    <recommendedName>
        <fullName evidence="3">DUF2182 domain-containing protein</fullName>
    </recommendedName>
</protein>
<dbReference type="AlphaFoldDB" id="A0A382XER2"/>
<reference evidence="2" key="1">
    <citation type="submission" date="2018-05" db="EMBL/GenBank/DDBJ databases">
        <authorList>
            <person name="Lanie J.A."/>
            <person name="Ng W.-L."/>
            <person name="Kazmierczak K.M."/>
            <person name="Andrzejewski T.M."/>
            <person name="Davidsen T.M."/>
            <person name="Wayne K.J."/>
            <person name="Tettelin H."/>
            <person name="Glass J.I."/>
            <person name="Rusch D."/>
            <person name="Podicherti R."/>
            <person name="Tsui H.-C.T."/>
            <person name="Winkler M.E."/>
        </authorList>
    </citation>
    <scope>NUCLEOTIDE SEQUENCE</scope>
</reference>
<name>A0A382XER2_9ZZZZ</name>
<keyword evidence="1" id="KW-0472">Membrane</keyword>
<keyword evidence="1" id="KW-0812">Transmembrane</keyword>
<dbReference type="InterPro" id="IPR018688">
    <property type="entry name" value="PpoB2-like"/>
</dbReference>
<organism evidence="2">
    <name type="scientific">marine metagenome</name>
    <dbReference type="NCBI Taxonomy" id="408172"/>
    <lineage>
        <taxon>unclassified sequences</taxon>
        <taxon>metagenomes</taxon>
        <taxon>ecological metagenomes</taxon>
    </lineage>
</organism>
<evidence type="ECO:0000256" key="1">
    <source>
        <dbReference type="SAM" id="Phobius"/>
    </source>
</evidence>
<dbReference type="Pfam" id="PF09948">
    <property type="entry name" value="PpoB2"/>
    <property type="match status" value="1"/>
</dbReference>
<feature type="transmembrane region" description="Helical" evidence="1">
    <location>
        <begin position="21"/>
        <end position="41"/>
    </location>
</feature>
<feature type="transmembrane region" description="Helical" evidence="1">
    <location>
        <begin position="47"/>
        <end position="63"/>
    </location>
</feature>
<gene>
    <name evidence="2" type="ORF">METZ01_LOCUS422406</name>
</gene>
<sequence length="88" mass="9635">SPIGFLSAHWRPGRTGAFKMGLVHGAFCLGCCWFLMALLFYGGVMNLYWIIGLALYILIEKLLPVGARIGQLTGVILIAWGATLLFYA</sequence>
<accession>A0A382XER2</accession>
<proteinExistence type="predicted"/>